<keyword evidence="1" id="KW-0472">Membrane</keyword>
<dbReference type="Proteomes" id="UP001596306">
    <property type="component" value="Unassembled WGS sequence"/>
</dbReference>
<dbReference type="InterPro" id="IPR009937">
    <property type="entry name" value="Phage_holin_3_6"/>
</dbReference>
<comment type="caution">
    <text evidence="2">The sequence shown here is derived from an EMBL/GenBank/DDBJ whole genome shotgun (WGS) entry which is preliminary data.</text>
</comment>
<protein>
    <submittedName>
        <fullName evidence="2">Phage holin family protein</fullName>
    </submittedName>
</protein>
<evidence type="ECO:0000256" key="1">
    <source>
        <dbReference type="SAM" id="Phobius"/>
    </source>
</evidence>
<proteinExistence type="predicted"/>
<feature type="transmembrane region" description="Helical" evidence="1">
    <location>
        <begin position="45"/>
        <end position="74"/>
    </location>
</feature>
<evidence type="ECO:0000313" key="2">
    <source>
        <dbReference type="EMBL" id="MFC6356407.1"/>
    </source>
</evidence>
<gene>
    <name evidence="2" type="ORF">ACFQB0_09835</name>
</gene>
<sequence>MDATNPKSKRSLISLIGDVPTLVADLVRVEIERFKAELAEKGQKIGFGVALLAAAAVFLLFGLGVIVACAVLALTLALPGWLAALIVAAVLFLIAALLVVWGRDRIKQGVSPVEDGTTASIRRDLDAFKGEGEYDRH</sequence>
<organism evidence="2 3">
    <name type="scientific">Luethyella okanaganae</name>
    <dbReference type="NCBI Taxonomy" id="69372"/>
    <lineage>
        <taxon>Bacteria</taxon>
        <taxon>Bacillati</taxon>
        <taxon>Actinomycetota</taxon>
        <taxon>Actinomycetes</taxon>
        <taxon>Micrococcales</taxon>
        <taxon>Microbacteriaceae</taxon>
        <taxon>Luethyella</taxon>
    </lineage>
</organism>
<keyword evidence="1" id="KW-0812">Transmembrane</keyword>
<name>A0ABW1VHQ4_9MICO</name>
<reference evidence="3" key="1">
    <citation type="journal article" date="2019" name="Int. J. Syst. Evol. Microbiol.">
        <title>The Global Catalogue of Microorganisms (GCM) 10K type strain sequencing project: providing services to taxonomists for standard genome sequencing and annotation.</title>
        <authorList>
            <consortium name="The Broad Institute Genomics Platform"/>
            <consortium name="The Broad Institute Genome Sequencing Center for Infectious Disease"/>
            <person name="Wu L."/>
            <person name="Ma J."/>
        </authorList>
    </citation>
    <scope>NUCLEOTIDE SEQUENCE [LARGE SCALE GENOMIC DNA]</scope>
    <source>
        <strain evidence="3">CCUG 43304</strain>
    </source>
</reference>
<dbReference type="EMBL" id="JBHSTP010000002">
    <property type="protein sequence ID" value="MFC6356407.1"/>
    <property type="molecule type" value="Genomic_DNA"/>
</dbReference>
<accession>A0ABW1VHQ4</accession>
<keyword evidence="3" id="KW-1185">Reference proteome</keyword>
<dbReference type="RefSeq" id="WP_386730776.1">
    <property type="nucleotide sequence ID" value="NZ_JBHSTP010000002.1"/>
</dbReference>
<dbReference type="Pfam" id="PF07332">
    <property type="entry name" value="Phage_holin_3_6"/>
    <property type="match status" value="1"/>
</dbReference>
<evidence type="ECO:0000313" key="3">
    <source>
        <dbReference type="Proteomes" id="UP001596306"/>
    </source>
</evidence>
<keyword evidence="1" id="KW-1133">Transmembrane helix</keyword>
<feature type="transmembrane region" description="Helical" evidence="1">
    <location>
        <begin position="80"/>
        <end position="101"/>
    </location>
</feature>